<dbReference type="GO" id="GO:0046081">
    <property type="term" value="P:dUTP catabolic process"/>
    <property type="evidence" value="ECO:0007669"/>
    <property type="project" value="TreeGrafter"/>
</dbReference>
<evidence type="ECO:0000313" key="4">
    <source>
        <dbReference type="Proteomes" id="UP000315825"/>
    </source>
</evidence>
<dbReference type="GO" id="GO:0046047">
    <property type="term" value="P:TTP catabolic process"/>
    <property type="evidence" value="ECO:0007669"/>
    <property type="project" value="TreeGrafter"/>
</dbReference>
<dbReference type="Pfam" id="PF03819">
    <property type="entry name" value="MazG"/>
    <property type="match status" value="1"/>
</dbReference>
<dbReference type="CDD" id="cd11528">
    <property type="entry name" value="NTP-PPase_MazG_Nterm"/>
    <property type="match status" value="1"/>
</dbReference>
<dbReference type="Proteomes" id="UP000315825">
    <property type="component" value="Unassembled WGS sequence"/>
</dbReference>
<dbReference type="InterPro" id="IPR048015">
    <property type="entry name" value="NTP-PPase_MazG-like_N"/>
</dbReference>
<reference evidence="3 4" key="1">
    <citation type="submission" date="2019-02" db="EMBL/GenBank/DDBJ databases">
        <title>Prokaryotic population dynamics and viral predation in marine succession experiment using metagenomics: the confinement effect.</title>
        <authorList>
            <person name="Haro-Moreno J.M."/>
            <person name="Rodriguez-Valera F."/>
            <person name="Lopez-Perez M."/>
        </authorList>
    </citation>
    <scope>NUCLEOTIDE SEQUENCE [LARGE SCALE GENOMIC DNA]</scope>
    <source>
        <strain evidence="3">MED-G159</strain>
    </source>
</reference>
<dbReference type="InterPro" id="IPR011551">
    <property type="entry name" value="NTP_PyrPHydrolase_MazG"/>
</dbReference>
<evidence type="ECO:0000313" key="3">
    <source>
        <dbReference type="EMBL" id="RZO26293.1"/>
    </source>
</evidence>
<keyword evidence="3" id="KW-0378">Hydrolase</keyword>
<dbReference type="GO" id="GO:0006950">
    <property type="term" value="P:response to stress"/>
    <property type="evidence" value="ECO:0007669"/>
    <property type="project" value="UniProtKB-ARBA"/>
</dbReference>
<dbReference type="GO" id="GO:0047429">
    <property type="term" value="F:nucleoside triphosphate diphosphatase activity"/>
    <property type="evidence" value="ECO:0007669"/>
    <property type="project" value="UniProtKB-EC"/>
</dbReference>
<dbReference type="NCBIfam" id="TIGR00444">
    <property type="entry name" value="mazG"/>
    <property type="match status" value="1"/>
</dbReference>
<dbReference type="Gene3D" id="1.10.287.1080">
    <property type="entry name" value="MazG-like"/>
    <property type="match status" value="2"/>
</dbReference>
<dbReference type="InterPro" id="IPR021130">
    <property type="entry name" value="PRib-ATP_PPHydrolase-like"/>
</dbReference>
<dbReference type="PANTHER" id="PTHR30522">
    <property type="entry name" value="NUCLEOSIDE TRIPHOSPHATE PYROPHOSPHOHYDROLASE"/>
    <property type="match status" value="1"/>
</dbReference>
<dbReference type="InterPro" id="IPR004518">
    <property type="entry name" value="MazG-like_dom"/>
</dbReference>
<dbReference type="PANTHER" id="PTHR30522:SF0">
    <property type="entry name" value="NUCLEOSIDE TRIPHOSPHATE PYROPHOSPHOHYDROLASE"/>
    <property type="match status" value="1"/>
</dbReference>
<dbReference type="SUPFAM" id="SSF101386">
    <property type="entry name" value="all-alpha NTP pyrophosphatases"/>
    <property type="match status" value="2"/>
</dbReference>
<name>A0A520MYK9_9GAMM</name>
<dbReference type="EMBL" id="SHBE01000005">
    <property type="protein sequence ID" value="RZO26293.1"/>
    <property type="molecule type" value="Genomic_DNA"/>
</dbReference>
<dbReference type="GO" id="GO:0046061">
    <property type="term" value="P:dATP catabolic process"/>
    <property type="evidence" value="ECO:0007669"/>
    <property type="project" value="TreeGrafter"/>
</dbReference>
<protein>
    <submittedName>
        <fullName evidence="3">Nucleoside triphosphate pyrophosphohydrolase</fullName>
        <ecNumber evidence="3">3.6.1.9</ecNumber>
    </submittedName>
</protein>
<dbReference type="EC" id="3.6.1.9" evidence="3"/>
<dbReference type="GO" id="GO:0046076">
    <property type="term" value="P:dTTP catabolic process"/>
    <property type="evidence" value="ECO:0007669"/>
    <property type="project" value="TreeGrafter"/>
</dbReference>
<dbReference type="FunFam" id="1.10.287.1080:FF:000001">
    <property type="entry name" value="Nucleoside triphosphate pyrophosphohydrolase"/>
    <property type="match status" value="1"/>
</dbReference>
<evidence type="ECO:0000259" key="2">
    <source>
        <dbReference type="Pfam" id="PF03819"/>
    </source>
</evidence>
<feature type="coiled-coil region" evidence="1">
    <location>
        <begin position="162"/>
        <end position="189"/>
    </location>
</feature>
<gene>
    <name evidence="3" type="ORF">EVA92_03260</name>
</gene>
<dbReference type="InterPro" id="IPR048011">
    <property type="entry name" value="NTP-PPase_MazG-like_C"/>
</dbReference>
<dbReference type="CDD" id="cd11529">
    <property type="entry name" value="NTP-PPase_MazG_Cterm"/>
    <property type="match status" value="1"/>
</dbReference>
<organism evidence="3 4">
    <name type="scientific">SAR86 cluster bacterium</name>
    <dbReference type="NCBI Taxonomy" id="2030880"/>
    <lineage>
        <taxon>Bacteria</taxon>
        <taxon>Pseudomonadati</taxon>
        <taxon>Pseudomonadota</taxon>
        <taxon>Gammaproteobacteria</taxon>
        <taxon>SAR86 cluster</taxon>
    </lineage>
</organism>
<sequence length="258" mass="30287">MKLDSSLIKLIKTFKRLRDPETGCPWDNTQNFKSIASCSIEEAYEVADAIEREDYESLKSELGDLLFQIIFHSEMAAEAKLFSLDEVISELNDKLIRRHPHIFGNRKAHTSQESLEIWEDIKADERKNKKLESLMDDVPKNLPSLTRAKKLQKRAARIGFDWKTKEEVFKKLDEEIKELKIENKKNCKEGVMDELGDVIFTLVNLTRHYEIELEDIIRKSNLKFENRFRKMETEAAKGNIMIDKLNIKELEALWQKIK</sequence>
<feature type="domain" description="NTP pyrophosphohydrolase MazG-like" evidence="2">
    <location>
        <begin position="30"/>
        <end position="103"/>
    </location>
</feature>
<dbReference type="NCBIfam" id="NF007113">
    <property type="entry name" value="PRK09562.1"/>
    <property type="match status" value="1"/>
</dbReference>
<dbReference type="GO" id="GO:0046052">
    <property type="term" value="P:UTP catabolic process"/>
    <property type="evidence" value="ECO:0007669"/>
    <property type="project" value="TreeGrafter"/>
</dbReference>
<dbReference type="AlphaFoldDB" id="A0A520MYK9"/>
<accession>A0A520MYK9</accession>
<comment type="caution">
    <text evidence="3">The sequence shown here is derived from an EMBL/GenBank/DDBJ whole genome shotgun (WGS) entry which is preliminary data.</text>
</comment>
<evidence type="ECO:0000256" key="1">
    <source>
        <dbReference type="SAM" id="Coils"/>
    </source>
</evidence>
<dbReference type="Pfam" id="PF01503">
    <property type="entry name" value="PRA-PH"/>
    <property type="match status" value="1"/>
</dbReference>
<dbReference type="GO" id="GO:0006203">
    <property type="term" value="P:dGTP catabolic process"/>
    <property type="evidence" value="ECO:0007669"/>
    <property type="project" value="TreeGrafter"/>
</dbReference>
<keyword evidence="1" id="KW-0175">Coiled coil</keyword>
<proteinExistence type="predicted"/>